<gene>
    <name evidence="3" type="ORF">AWZ03_012761</name>
</gene>
<organism evidence="3 4">
    <name type="scientific">Drosophila navojoa</name>
    <name type="common">Fruit fly</name>
    <dbReference type="NCBI Taxonomy" id="7232"/>
    <lineage>
        <taxon>Eukaryota</taxon>
        <taxon>Metazoa</taxon>
        <taxon>Ecdysozoa</taxon>
        <taxon>Arthropoda</taxon>
        <taxon>Hexapoda</taxon>
        <taxon>Insecta</taxon>
        <taxon>Pterygota</taxon>
        <taxon>Neoptera</taxon>
        <taxon>Endopterygota</taxon>
        <taxon>Diptera</taxon>
        <taxon>Brachycera</taxon>
        <taxon>Muscomorpha</taxon>
        <taxon>Ephydroidea</taxon>
        <taxon>Drosophilidae</taxon>
        <taxon>Drosophila</taxon>
    </lineage>
</organism>
<dbReference type="EMBL" id="LSRL02000477">
    <property type="protein sequence ID" value="TDG40816.1"/>
    <property type="molecule type" value="Genomic_DNA"/>
</dbReference>
<dbReference type="Proteomes" id="UP000295192">
    <property type="component" value="Unassembled WGS sequence"/>
</dbReference>
<comment type="caution">
    <text evidence="3">The sequence shown here is derived from an EMBL/GenBank/DDBJ whole genome shotgun (WGS) entry which is preliminary data.</text>
</comment>
<evidence type="ECO:0000256" key="2">
    <source>
        <dbReference type="SAM" id="MobiDB-lite"/>
    </source>
</evidence>
<dbReference type="OMA" id="NCKLYGM"/>
<dbReference type="OrthoDB" id="7867406at2759"/>
<accession>A0A484AWF7</accession>
<feature type="region of interest" description="Disordered" evidence="2">
    <location>
        <begin position="237"/>
        <end position="258"/>
    </location>
</feature>
<sequence length="389" mass="44381">MLCDAVYAFYIFRHNEFYVAAKAAAQAAAEVAAEAEAEAAAAASHSSTIQISRVMNNEHSYLSDMQQNCKLYGMVEIDKLRSVWKARKFAIQVPDAIVQSGLLPSIFDWALLGQLMPAEQASGESLLQQRINDLELLNSLTTSLQRIQIVPEMGLDVDVIMGRPSYNVLVQDDGRILVKELPSLHIHVHAGETRAAAGQDCDMPNEVNIMAIEQRKQMATLVTHKAKLFTRTLTMADGSKIAEPEELPEERPKLGHDPIEELIEFEEFLERTCSMSGHRNLLEQQLGRKQLELQQQKQKQLEEQQKQLEEQQKQLEEQQAEQQQEQLEQEQLELPDLGNIRLELQVPPPSETSFQQIDEPVVVETRLRRRQPFWIRFGNWLRQSLPRLS</sequence>
<keyword evidence="4" id="KW-1185">Reference proteome</keyword>
<evidence type="ECO:0000256" key="1">
    <source>
        <dbReference type="SAM" id="Coils"/>
    </source>
</evidence>
<evidence type="ECO:0000313" key="3">
    <source>
        <dbReference type="EMBL" id="TDG40816.1"/>
    </source>
</evidence>
<evidence type="ECO:0000313" key="4">
    <source>
        <dbReference type="Proteomes" id="UP000295192"/>
    </source>
</evidence>
<proteinExistence type="predicted"/>
<name>A0A484AWF7_DRONA</name>
<dbReference type="AlphaFoldDB" id="A0A484AWF7"/>
<reference evidence="3 4" key="1">
    <citation type="journal article" date="2019" name="J. Hered.">
        <title>An Improved Genome Assembly for Drosophila navojoa, the Basal Species in the mojavensis Cluster.</title>
        <authorList>
            <person name="Vanderlinde T."/>
            <person name="Dupim E.G."/>
            <person name="Nazario-Yepiz N.O."/>
            <person name="Carvalho A.B."/>
        </authorList>
    </citation>
    <scope>NUCLEOTIDE SEQUENCE [LARGE SCALE GENOMIC DNA]</scope>
    <source>
        <strain evidence="3">Navoj_Jal97</strain>
        <tissue evidence="3">Whole organism</tissue>
    </source>
</reference>
<protein>
    <submittedName>
        <fullName evidence="3">Uncharacterized protein</fullName>
    </submittedName>
</protein>
<feature type="coiled-coil region" evidence="1">
    <location>
        <begin position="279"/>
        <end position="340"/>
    </location>
</feature>
<keyword evidence="1" id="KW-0175">Coiled coil</keyword>
<feature type="compositionally biased region" description="Basic and acidic residues" evidence="2">
    <location>
        <begin position="249"/>
        <end position="258"/>
    </location>
</feature>